<dbReference type="STRING" id="1123397.SAMN05660831_00345"/>
<dbReference type="RefSeq" id="WP_093427019.1">
    <property type="nucleotide sequence ID" value="NZ_FOMJ01000001.1"/>
</dbReference>
<name>A0A1I1NYI4_9GAMM</name>
<organism evidence="1 2">
    <name type="scientific">Thiohalospira halophila DSM 15071</name>
    <dbReference type="NCBI Taxonomy" id="1123397"/>
    <lineage>
        <taxon>Bacteria</taxon>
        <taxon>Pseudomonadati</taxon>
        <taxon>Pseudomonadota</taxon>
        <taxon>Gammaproteobacteria</taxon>
        <taxon>Thiohalospirales</taxon>
        <taxon>Thiohalospiraceae</taxon>
        <taxon>Thiohalospira</taxon>
    </lineage>
</organism>
<dbReference type="EMBL" id="FOMJ01000001">
    <property type="protein sequence ID" value="SFC98780.1"/>
    <property type="molecule type" value="Genomic_DNA"/>
</dbReference>
<gene>
    <name evidence="1" type="ORF">SAMN05660831_00345</name>
</gene>
<reference evidence="1 2" key="1">
    <citation type="submission" date="2016-10" db="EMBL/GenBank/DDBJ databases">
        <authorList>
            <person name="de Groot N.N."/>
        </authorList>
    </citation>
    <scope>NUCLEOTIDE SEQUENCE [LARGE SCALE GENOMIC DNA]</scope>
    <source>
        <strain evidence="1 2">HL3</strain>
    </source>
</reference>
<evidence type="ECO:0008006" key="3">
    <source>
        <dbReference type="Google" id="ProtNLM"/>
    </source>
</evidence>
<dbReference type="PIRSF" id="PIRSF015283">
    <property type="entry name" value="Regulatory_RpfE"/>
    <property type="match status" value="1"/>
</dbReference>
<dbReference type="InterPro" id="IPR016631">
    <property type="entry name" value="Regulatory_RpfE"/>
</dbReference>
<accession>A0A1I1NYI4</accession>
<dbReference type="AlphaFoldDB" id="A0A1I1NYI4"/>
<dbReference type="Proteomes" id="UP000198611">
    <property type="component" value="Unassembled WGS sequence"/>
</dbReference>
<sequence length="336" mass="35478">MAGRRLPLLVPPLFGPVSGLERAAASDLPRLPALGALAARGRPLPGSSPEALLAGFFGEGAGLAALAHMGDTGEDDGRFRLFADPVHLTAGHHHLVMDAAGEELELEPEEAAELVAALNDLHGDRGWIFSAPLPHRWYLELSEPATVVTTPLPAVAGRPVDRGLPGGEAGRTFNAALAETQMALHDHPVNQGRASRGLPPVNSVWFWGEGRVAGLQRPVSTLWADHPAARGGARATGADLREPPADADAFLRTAEAGDHVVLLEEERYAAATAPGAWLEVMKALETAWFEPLLTALQRGRLQGLDMVGEAGGVHLTRGSARRIWRRPCSLGRLAGG</sequence>
<evidence type="ECO:0000313" key="1">
    <source>
        <dbReference type="EMBL" id="SFC98780.1"/>
    </source>
</evidence>
<proteinExistence type="predicted"/>
<dbReference type="OrthoDB" id="5295974at2"/>
<evidence type="ECO:0000313" key="2">
    <source>
        <dbReference type="Proteomes" id="UP000198611"/>
    </source>
</evidence>
<keyword evidence="2" id="KW-1185">Reference proteome</keyword>
<protein>
    <recommendedName>
        <fullName evidence="3">Regulatory protein, RpfE type</fullName>
    </recommendedName>
</protein>